<accession>A0AAN8DUY9</accession>
<name>A0AAN8DUY9_CHAGU</name>
<dbReference type="Proteomes" id="UP001331515">
    <property type="component" value="Unassembled WGS sequence"/>
</dbReference>
<proteinExistence type="predicted"/>
<evidence type="ECO:0000313" key="2">
    <source>
        <dbReference type="Proteomes" id="UP001331515"/>
    </source>
</evidence>
<evidence type="ECO:0000313" key="1">
    <source>
        <dbReference type="EMBL" id="KAK5924688.1"/>
    </source>
</evidence>
<reference evidence="1 2" key="1">
    <citation type="journal article" date="2023" name="Mol. Biol. Evol.">
        <title>Genomics of Secondarily Temperate Adaptation in the Only Non-Antarctic Icefish.</title>
        <authorList>
            <person name="Rivera-Colon A.G."/>
            <person name="Rayamajhi N."/>
            <person name="Minhas B.F."/>
            <person name="Madrigal G."/>
            <person name="Bilyk K.T."/>
            <person name="Yoon V."/>
            <person name="Hune M."/>
            <person name="Gregory S."/>
            <person name="Cheng C.H.C."/>
            <person name="Catchen J.M."/>
        </authorList>
    </citation>
    <scope>NUCLEOTIDE SEQUENCE [LARGE SCALE GENOMIC DNA]</scope>
    <source>
        <tissue evidence="1">White muscle</tissue>
    </source>
</reference>
<comment type="caution">
    <text evidence="1">The sequence shown here is derived from an EMBL/GenBank/DDBJ whole genome shotgun (WGS) entry which is preliminary data.</text>
</comment>
<gene>
    <name evidence="1" type="ORF">CgunFtcFv8_017279</name>
</gene>
<protein>
    <submittedName>
        <fullName evidence="1">Uncharacterized protein</fullName>
    </submittedName>
</protein>
<sequence length="93" mass="10543">MATKRFKRLESSEDPDKRCYPDASLSAASVQVLIPSVRVSINEMFGCLFSPRAVIFRLLLCQDNGRWECVDISRGPERARTRHAEFNGVTLLL</sequence>
<dbReference type="AlphaFoldDB" id="A0AAN8DUY9"/>
<dbReference type="EMBL" id="JAURVH010001520">
    <property type="protein sequence ID" value="KAK5924688.1"/>
    <property type="molecule type" value="Genomic_DNA"/>
</dbReference>
<keyword evidence="2" id="KW-1185">Reference proteome</keyword>
<organism evidence="1 2">
    <name type="scientific">Champsocephalus gunnari</name>
    <name type="common">Mackerel icefish</name>
    <dbReference type="NCBI Taxonomy" id="52237"/>
    <lineage>
        <taxon>Eukaryota</taxon>
        <taxon>Metazoa</taxon>
        <taxon>Chordata</taxon>
        <taxon>Craniata</taxon>
        <taxon>Vertebrata</taxon>
        <taxon>Euteleostomi</taxon>
        <taxon>Actinopterygii</taxon>
        <taxon>Neopterygii</taxon>
        <taxon>Teleostei</taxon>
        <taxon>Neoteleostei</taxon>
        <taxon>Acanthomorphata</taxon>
        <taxon>Eupercaria</taxon>
        <taxon>Perciformes</taxon>
        <taxon>Notothenioidei</taxon>
        <taxon>Channichthyidae</taxon>
        <taxon>Champsocephalus</taxon>
    </lineage>
</organism>